<keyword evidence="1" id="KW-0805">Transcription regulation</keyword>
<feature type="DNA-binding region" description="H-T-H motif" evidence="4">
    <location>
        <begin position="79"/>
        <end position="98"/>
    </location>
</feature>
<keyword evidence="2 4" id="KW-0238">DNA-binding</keyword>
<dbReference type="InterPro" id="IPR036271">
    <property type="entry name" value="Tet_transcr_reg_TetR-rel_C_sf"/>
</dbReference>
<accession>A0A8H9LP00</accession>
<protein>
    <submittedName>
        <fullName evidence="6">TetR family transcriptional regulator</fullName>
    </submittedName>
</protein>
<reference evidence="6" key="2">
    <citation type="submission" date="2020-09" db="EMBL/GenBank/DDBJ databases">
        <authorList>
            <person name="Sun Q."/>
            <person name="Ohkuma M."/>
        </authorList>
    </citation>
    <scope>NUCLEOTIDE SEQUENCE</scope>
    <source>
        <strain evidence="6">JCM 4434</strain>
    </source>
</reference>
<evidence type="ECO:0000256" key="4">
    <source>
        <dbReference type="PROSITE-ProRule" id="PRU00335"/>
    </source>
</evidence>
<dbReference type="PROSITE" id="PS50977">
    <property type="entry name" value="HTH_TETR_2"/>
    <property type="match status" value="1"/>
</dbReference>
<gene>
    <name evidence="6" type="ORF">GCM10010502_17580</name>
</gene>
<evidence type="ECO:0000313" key="6">
    <source>
        <dbReference type="EMBL" id="GGU66959.1"/>
    </source>
</evidence>
<dbReference type="InterPro" id="IPR001647">
    <property type="entry name" value="HTH_TetR"/>
</dbReference>
<reference evidence="6" key="1">
    <citation type="journal article" date="2014" name="Int. J. Syst. Evol. Microbiol.">
        <title>Complete genome sequence of Corynebacterium casei LMG S-19264T (=DSM 44701T), isolated from a smear-ripened cheese.</title>
        <authorList>
            <consortium name="US DOE Joint Genome Institute (JGI-PGF)"/>
            <person name="Walter F."/>
            <person name="Albersmeier A."/>
            <person name="Kalinowski J."/>
            <person name="Ruckert C."/>
        </authorList>
    </citation>
    <scope>NUCLEOTIDE SEQUENCE</scope>
    <source>
        <strain evidence="6">JCM 4434</strain>
    </source>
</reference>
<sequence length="255" mass="26933">MPCSGRDISTTVRAVLGLSGGPGTTLGRTHRDIHQGEERGRTMAGPTTDGRVLRGEETRRAVLRRAVAIASVEGLDALSIGRLATDLGLSKSGVFAGFGSKEELQLATVRAARRIFADAVVAPVADALPGLARARALCENWLAYSRARVFPGGCFFYEVTAEFDARPGAVRDALAGCAREWHGTIVEALTDARTAGALCPDTDLGDLAFALIAVLETANSQAVLHEEDVPYERAGRLLLRLLRAEATDPADPALA</sequence>
<keyword evidence="3" id="KW-0804">Transcription</keyword>
<dbReference type="Pfam" id="PF00440">
    <property type="entry name" value="TetR_N"/>
    <property type="match status" value="1"/>
</dbReference>
<name>A0A8H9LP00_KITAU</name>
<dbReference type="Pfam" id="PF16925">
    <property type="entry name" value="TetR_C_13"/>
    <property type="match status" value="1"/>
</dbReference>
<feature type="domain" description="HTH tetR-type" evidence="5">
    <location>
        <begin position="56"/>
        <end position="116"/>
    </location>
</feature>
<dbReference type="Gene3D" id="1.10.10.60">
    <property type="entry name" value="Homeodomain-like"/>
    <property type="match status" value="1"/>
</dbReference>
<dbReference type="InterPro" id="IPR011075">
    <property type="entry name" value="TetR_C"/>
</dbReference>
<dbReference type="SUPFAM" id="SSF46689">
    <property type="entry name" value="Homeodomain-like"/>
    <property type="match status" value="1"/>
</dbReference>
<evidence type="ECO:0000313" key="7">
    <source>
        <dbReference type="Proteomes" id="UP000610124"/>
    </source>
</evidence>
<evidence type="ECO:0000259" key="5">
    <source>
        <dbReference type="PROSITE" id="PS50977"/>
    </source>
</evidence>
<dbReference type="PANTHER" id="PTHR47506:SF6">
    <property type="entry name" value="HTH-TYPE TRANSCRIPTIONAL REPRESSOR NEMR"/>
    <property type="match status" value="1"/>
</dbReference>
<dbReference type="AlphaFoldDB" id="A0A8H9LP00"/>
<evidence type="ECO:0000256" key="2">
    <source>
        <dbReference type="ARBA" id="ARBA00023125"/>
    </source>
</evidence>
<dbReference type="Proteomes" id="UP000610124">
    <property type="component" value="Unassembled WGS sequence"/>
</dbReference>
<organism evidence="6 7">
    <name type="scientific">Kitasatospora aureofaciens</name>
    <name type="common">Streptomyces aureofaciens</name>
    <dbReference type="NCBI Taxonomy" id="1894"/>
    <lineage>
        <taxon>Bacteria</taxon>
        <taxon>Bacillati</taxon>
        <taxon>Actinomycetota</taxon>
        <taxon>Actinomycetes</taxon>
        <taxon>Kitasatosporales</taxon>
        <taxon>Streptomycetaceae</taxon>
        <taxon>Kitasatospora</taxon>
    </lineage>
</organism>
<comment type="caution">
    <text evidence="6">The sequence shown here is derived from an EMBL/GenBank/DDBJ whole genome shotgun (WGS) entry which is preliminary data.</text>
</comment>
<evidence type="ECO:0000256" key="1">
    <source>
        <dbReference type="ARBA" id="ARBA00023015"/>
    </source>
</evidence>
<dbReference type="PANTHER" id="PTHR47506">
    <property type="entry name" value="TRANSCRIPTIONAL REGULATORY PROTEIN"/>
    <property type="match status" value="1"/>
</dbReference>
<dbReference type="Gene3D" id="1.10.357.10">
    <property type="entry name" value="Tetracycline Repressor, domain 2"/>
    <property type="match status" value="1"/>
</dbReference>
<dbReference type="InterPro" id="IPR009057">
    <property type="entry name" value="Homeodomain-like_sf"/>
</dbReference>
<dbReference type="SUPFAM" id="SSF48498">
    <property type="entry name" value="Tetracyclin repressor-like, C-terminal domain"/>
    <property type="match status" value="1"/>
</dbReference>
<proteinExistence type="predicted"/>
<dbReference type="GO" id="GO:0003677">
    <property type="term" value="F:DNA binding"/>
    <property type="evidence" value="ECO:0007669"/>
    <property type="project" value="UniProtKB-UniRule"/>
</dbReference>
<dbReference type="EMBL" id="BMUB01000003">
    <property type="protein sequence ID" value="GGU66959.1"/>
    <property type="molecule type" value="Genomic_DNA"/>
</dbReference>
<evidence type="ECO:0000256" key="3">
    <source>
        <dbReference type="ARBA" id="ARBA00023163"/>
    </source>
</evidence>